<evidence type="ECO:0000256" key="10">
    <source>
        <dbReference type="PIRSR" id="PIRSR000018-51"/>
    </source>
</evidence>
<dbReference type="PANTHER" id="PTHR35008">
    <property type="entry name" value="BLL4482 PROTEIN-RELATED"/>
    <property type="match status" value="1"/>
</dbReference>
<dbReference type="AlphaFoldDB" id="I2B968"/>
<feature type="domain" description="Cytochrome c" evidence="13">
    <location>
        <begin position="28"/>
        <end position="133"/>
    </location>
</feature>
<accession>I2B968</accession>
<feature type="binding site" description="covalent" evidence="9">
    <location>
        <position position="192"/>
    </location>
    <ligand>
        <name>heme c</name>
        <dbReference type="ChEBI" id="CHEBI:61717"/>
        <label>2</label>
    </ligand>
</feature>
<dbReference type="PROSITE" id="PS51007">
    <property type="entry name" value="CYTC"/>
    <property type="match status" value="3"/>
</dbReference>
<evidence type="ECO:0000256" key="11">
    <source>
        <dbReference type="SAM" id="Phobius"/>
    </source>
</evidence>
<gene>
    <name evidence="14" type="ordered locus">EBL_c19810</name>
</gene>
<protein>
    <submittedName>
        <fullName evidence="14">Putative dehydrogenase</fullName>
    </submittedName>
</protein>
<keyword evidence="15" id="KW-1185">Reference proteome</keyword>
<feature type="domain" description="Cytochrome c" evidence="13">
    <location>
        <begin position="325"/>
        <end position="418"/>
    </location>
</feature>
<feature type="binding site" description="axial binding residue" evidence="10">
    <location>
        <position position="196"/>
    </location>
    <ligand>
        <name>heme c</name>
        <dbReference type="ChEBI" id="CHEBI:61717"/>
        <label>2</label>
    </ligand>
    <ligandPart>
        <name>Fe</name>
        <dbReference type="ChEBI" id="CHEBI:18248"/>
    </ligandPart>
</feature>
<evidence type="ECO:0000256" key="1">
    <source>
        <dbReference type="ARBA" id="ARBA00004236"/>
    </source>
</evidence>
<dbReference type="eggNOG" id="COG2010">
    <property type="taxonomic scope" value="Bacteria"/>
</dbReference>
<dbReference type="PATRIC" id="fig|630626.3.peg.1926"/>
<evidence type="ECO:0000256" key="12">
    <source>
        <dbReference type="SAM" id="SignalP"/>
    </source>
</evidence>
<keyword evidence="11" id="KW-1133">Transmembrane helix</keyword>
<keyword evidence="6" id="KW-0677">Repeat</keyword>
<dbReference type="InterPro" id="IPR036909">
    <property type="entry name" value="Cyt_c-like_dom_sf"/>
</dbReference>
<evidence type="ECO:0000256" key="8">
    <source>
        <dbReference type="ARBA" id="ARBA00023136"/>
    </source>
</evidence>
<keyword evidence="7 10" id="KW-0408">Iron</keyword>
<dbReference type="SUPFAM" id="SSF46626">
    <property type="entry name" value="Cytochrome c"/>
    <property type="match status" value="3"/>
</dbReference>
<keyword evidence="3 9" id="KW-0349">Heme</keyword>
<dbReference type="Pfam" id="PF00034">
    <property type="entry name" value="Cytochrom_C"/>
    <property type="match status" value="3"/>
</dbReference>
<name>I2B968_SHIBC</name>
<evidence type="ECO:0000313" key="15">
    <source>
        <dbReference type="Proteomes" id="UP000001955"/>
    </source>
</evidence>
<evidence type="ECO:0000256" key="7">
    <source>
        <dbReference type="ARBA" id="ARBA00023004"/>
    </source>
</evidence>
<dbReference type="RefSeq" id="WP_002440918.1">
    <property type="nucleotide sequence ID" value="NC_017910.1"/>
</dbReference>
<dbReference type="GO" id="GO:0009055">
    <property type="term" value="F:electron transfer activity"/>
    <property type="evidence" value="ECO:0007669"/>
    <property type="project" value="InterPro"/>
</dbReference>
<proteinExistence type="predicted"/>
<evidence type="ECO:0000256" key="3">
    <source>
        <dbReference type="ARBA" id="ARBA00022617"/>
    </source>
</evidence>
<keyword evidence="11" id="KW-0812">Transmembrane</keyword>
<dbReference type="HOGENOM" id="CLU_028594_0_1_6"/>
<dbReference type="GO" id="GO:0005506">
    <property type="term" value="F:iron ion binding"/>
    <property type="evidence" value="ECO:0007669"/>
    <property type="project" value="InterPro"/>
</dbReference>
<dbReference type="EMBL" id="CP001560">
    <property type="protein sequence ID" value="AFJ47072.1"/>
    <property type="molecule type" value="Genomic_DNA"/>
</dbReference>
<keyword evidence="4 10" id="KW-0479">Metal-binding</keyword>
<evidence type="ECO:0000256" key="2">
    <source>
        <dbReference type="ARBA" id="ARBA00022475"/>
    </source>
</evidence>
<feature type="signal peptide" evidence="12">
    <location>
        <begin position="1"/>
        <end position="21"/>
    </location>
</feature>
<feature type="binding site" description="covalent" evidence="9">
    <location>
        <position position="45"/>
    </location>
    <ligand>
        <name>heme c</name>
        <dbReference type="ChEBI" id="CHEBI:61717"/>
        <label>1</label>
    </ligand>
</feature>
<evidence type="ECO:0000256" key="4">
    <source>
        <dbReference type="ARBA" id="ARBA00022723"/>
    </source>
</evidence>
<feature type="binding site" description="axial binding residue" evidence="10">
    <location>
        <position position="46"/>
    </location>
    <ligand>
        <name>heme c</name>
        <dbReference type="ChEBI" id="CHEBI:61717"/>
        <label>1</label>
    </ligand>
    <ligandPart>
        <name>Fe</name>
        <dbReference type="ChEBI" id="CHEBI:18248"/>
    </ligandPart>
</feature>
<comment type="subcellular location">
    <subcellularLocation>
        <location evidence="1">Cell membrane</location>
    </subcellularLocation>
</comment>
<dbReference type="GO" id="GO:0020037">
    <property type="term" value="F:heme binding"/>
    <property type="evidence" value="ECO:0007669"/>
    <property type="project" value="InterPro"/>
</dbReference>
<keyword evidence="2" id="KW-1003">Cell membrane</keyword>
<feature type="domain" description="Cytochrome c" evidence="13">
    <location>
        <begin position="177"/>
        <end position="286"/>
    </location>
</feature>
<dbReference type="STRING" id="630626.EBL_c19810"/>
<dbReference type="InterPro" id="IPR009056">
    <property type="entry name" value="Cyt_c-like_dom"/>
</dbReference>
<sequence>MNKFMLSALACATLLAGPAGAQTPPDASLIARGHALAIASDCMACHTDTPHQGKPYAGGYGIASPMGTIYATNITPSVRYGIGRYTEAQFARALREGIRGDGAHLYPAMPYTAYTRLSDEDIHALYSYFMHGVAPVDTPPEAKTDLPFPFNIRLVMAAWNLLYLDNARFVPDSQATAEINEGAWLVQGPAHCGTCHTPRNLMMAEDQKRYLAGAQLGPWYAPNISPDATDGIGSWSEQQIVDYLRTGRAEGKAQAAGPMAEAVEHSLQYLTAQQLHAIAAYLKTVPAQPGDNDVATATPADNGNTSGAWNVENSLRGKNPPTASHTLTSGEALYSGYCASCHQPDGSGSENQAYPALTRNTVTAMGNPSNLIAAILFGVDRTTGGHQVLMPAFGEGSYVGELTDKQIADIANFVLQKYGNVRVTVTPQDVAQIRAGGPKPFIAQVQPFIIPGMGVGGIIVLALIIWLLRRHLRKQASK</sequence>
<dbReference type="InterPro" id="IPR051459">
    <property type="entry name" value="Cytochrome_c-type_DH"/>
</dbReference>
<feature type="binding site" description="covalent" evidence="9">
    <location>
        <position position="195"/>
    </location>
    <ligand>
        <name>heme c</name>
        <dbReference type="ChEBI" id="CHEBI:61717"/>
        <label>2</label>
    </ligand>
</feature>
<evidence type="ECO:0000313" key="14">
    <source>
        <dbReference type="EMBL" id="AFJ47072.1"/>
    </source>
</evidence>
<dbReference type="GO" id="GO:0016614">
    <property type="term" value="F:oxidoreductase activity, acting on CH-OH group of donors"/>
    <property type="evidence" value="ECO:0007669"/>
    <property type="project" value="InterPro"/>
</dbReference>
<feature type="transmembrane region" description="Helical" evidence="11">
    <location>
        <begin position="448"/>
        <end position="468"/>
    </location>
</feature>
<dbReference type="PIRSF" id="PIRSF000018">
    <property type="entry name" value="Mb_ADH_cyt_c"/>
    <property type="match status" value="1"/>
</dbReference>
<dbReference type="GO" id="GO:0005886">
    <property type="term" value="C:plasma membrane"/>
    <property type="evidence" value="ECO:0007669"/>
    <property type="project" value="UniProtKB-SubCell"/>
</dbReference>
<feature type="binding site" description="covalent" evidence="9">
    <location>
        <position position="338"/>
    </location>
    <ligand>
        <name>heme c</name>
        <dbReference type="ChEBI" id="CHEBI:61717"/>
        <label>3</label>
    </ligand>
</feature>
<organism evidence="14 15">
    <name type="scientific">Shimwellia blattae (strain ATCC 29907 / DSM 4481 / JCM 1650 / NBRC 105725 / CDC 9005-74)</name>
    <name type="common">Escherichia blattae</name>
    <dbReference type="NCBI Taxonomy" id="630626"/>
    <lineage>
        <taxon>Bacteria</taxon>
        <taxon>Pseudomonadati</taxon>
        <taxon>Pseudomonadota</taxon>
        <taxon>Gammaproteobacteria</taxon>
        <taxon>Enterobacterales</taxon>
        <taxon>Enterobacteriaceae</taxon>
        <taxon>Shimwellia</taxon>
    </lineage>
</organism>
<evidence type="ECO:0000259" key="13">
    <source>
        <dbReference type="PROSITE" id="PS51007"/>
    </source>
</evidence>
<evidence type="ECO:0000256" key="9">
    <source>
        <dbReference type="PIRSR" id="PIRSR000018-50"/>
    </source>
</evidence>
<comment type="cofactor">
    <cofactor evidence="9">
        <name>heme c</name>
        <dbReference type="ChEBI" id="CHEBI:61717"/>
    </cofactor>
    <text evidence="9">Binds 3 heme c groups covalently per subunit.</text>
</comment>
<dbReference type="KEGG" id="ebt:EBL_c19810"/>
<evidence type="ECO:0000256" key="5">
    <source>
        <dbReference type="ARBA" id="ARBA00022729"/>
    </source>
</evidence>
<dbReference type="PANTHER" id="PTHR35008:SF8">
    <property type="entry name" value="ALCOHOL DEHYDROGENASE CYTOCHROME C SUBUNIT"/>
    <property type="match status" value="1"/>
</dbReference>
<feature type="chain" id="PRO_5003655324" evidence="12">
    <location>
        <begin position="22"/>
        <end position="478"/>
    </location>
</feature>
<evidence type="ECO:0000256" key="6">
    <source>
        <dbReference type="ARBA" id="ARBA00022737"/>
    </source>
</evidence>
<dbReference type="InterPro" id="IPR014353">
    <property type="entry name" value="Membr-bd_ADH_cyt_c"/>
</dbReference>
<dbReference type="Gene3D" id="1.10.760.10">
    <property type="entry name" value="Cytochrome c-like domain"/>
    <property type="match status" value="3"/>
</dbReference>
<keyword evidence="5 12" id="KW-0732">Signal</keyword>
<reference evidence="14 15" key="1">
    <citation type="journal article" date="2012" name="J. Bacteriol.">
        <title>Complete genome sequence of the B12-producing Shimwellia blattae strain DSM 4481, isolated from a cockroach.</title>
        <authorList>
            <person name="Brzuszkiewicz E."/>
            <person name="Waschkowitz T."/>
            <person name="Wiezer A."/>
            <person name="Daniel R."/>
        </authorList>
    </citation>
    <scope>NUCLEOTIDE SEQUENCE [LARGE SCALE GENOMIC DNA]</scope>
    <source>
        <strain evidence="15">ATCC 29907 / DSM 4481 / JCM 1650 / NBRC 105725 / CDC 9005-74</strain>
    </source>
</reference>
<feature type="binding site" description="covalent" evidence="9">
    <location>
        <position position="42"/>
    </location>
    <ligand>
        <name>heme c</name>
        <dbReference type="ChEBI" id="CHEBI:61717"/>
        <label>1</label>
    </ligand>
</feature>
<keyword evidence="8 11" id="KW-0472">Membrane</keyword>
<accession>K6URF6</accession>
<dbReference type="OrthoDB" id="9811281at2"/>
<feature type="binding site" description="covalent" evidence="9">
    <location>
        <position position="341"/>
    </location>
    <ligand>
        <name>heme c</name>
        <dbReference type="ChEBI" id="CHEBI:61717"/>
        <label>3</label>
    </ligand>
</feature>
<dbReference type="Proteomes" id="UP000001955">
    <property type="component" value="Chromosome"/>
</dbReference>
<feature type="binding site" description="axial binding residue" evidence="10">
    <location>
        <position position="342"/>
    </location>
    <ligand>
        <name>heme c</name>
        <dbReference type="ChEBI" id="CHEBI:61717"/>
        <label>3</label>
    </ligand>
    <ligandPart>
        <name>Fe</name>
        <dbReference type="ChEBI" id="CHEBI:18248"/>
    </ligandPart>
</feature>